<proteinExistence type="predicted"/>
<sequence length="389" mass="44600">MLDHDIIFKKQVHDFHGLKSDSKYYTRRETFPMKTTFKDKHSVGSTRFLIDSLFSQDDDDDDLNLSLSIGRNINKKRKSWKNKIVNSSSQEIIDLEEYSGIGSSENVQRVISLDQSSQKSMDHIRQYPSHGMIESLVNGVDLYKDPLKVGPRESLMNGAMHSSDQGSHECHDVKQTKLMDFDLNKDLSDESSFQSNEPSSDLTEEKETNISKLIEEKKKEDSDYAIQKAANSLISISLQQASTSNQDSESKSGSNETENNSEKKNEKRRQRSSSIDSYESLVLKLEESSVDEDCVTSMAFEITEIGKIENGIKLRRGRRLKDFQKDILPTLSSLSRHEIWEDIKILEGVIRSREYKRLQKSKAGNVENWFTPVKNKRSKVNDVGQRKKR</sequence>
<evidence type="ECO:0000313" key="2">
    <source>
        <dbReference type="Proteomes" id="UP001055811"/>
    </source>
</evidence>
<evidence type="ECO:0000313" key="1">
    <source>
        <dbReference type="EMBL" id="KAI3792335.1"/>
    </source>
</evidence>
<dbReference type="Proteomes" id="UP001055811">
    <property type="component" value="Linkage Group LG01"/>
</dbReference>
<organism evidence="1 2">
    <name type="scientific">Cichorium intybus</name>
    <name type="common">Chicory</name>
    <dbReference type="NCBI Taxonomy" id="13427"/>
    <lineage>
        <taxon>Eukaryota</taxon>
        <taxon>Viridiplantae</taxon>
        <taxon>Streptophyta</taxon>
        <taxon>Embryophyta</taxon>
        <taxon>Tracheophyta</taxon>
        <taxon>Spermatophyta</taxon>
        <taxon>Magnoliopsida</taxon>
        <taxon>eudicotyledons</taxon>
        <taxon>Gunneridae</taxon>
        <taxon>Pentapetalae</taxon>
        <taxon>asterids</taxon>
        <taxon>campanulids</taxon>
        <taxon>Asterales</taxon>
        <taxon>Asteraceae</taxon>
        <taxon>Cichorioideae</taxon>
        <taxon>Cichorieae</taxon>
        <taxon>Cichoriinae</taxon>
        <taxon>Cichorium</taxon>
    </lineage>
</organism>
<reference evidence="1 2" key="2">
    <citation type="journal article" date="2022" name="Mol. Ecol. Resour.">
        <title>The genomes of chicory, endive, great burdock and yacon provide insights into Asteraceae paleo-polyploidization history and plant inulin production.</title>
        <authorList>
            <person name="Fan W."/>
            <person name="Wang S."/>
            <person name="Wang H."/>
            <person name="Wang A."/>
            <person name="Jiang F."/>
            <person name="Liu H."/>
            <person name="Zhao H."/>
            <person name="Xu D."/>
            <person name="Zhang Y."/>
        </authorList>
    </citation>
    <scope>NUCLEOTIDE SEQUENCE [LARGE SCALE GENOMIC DNA]</scope>
    <source>
        <strain evidence="2">cv. Punajuju</strain>
        <tissue evidence="1">Leaves</tissue>
    </source>
</reference>
<accession>A0ACB9HAX5</accession>
<reference evidence="2" key="1">
    <citation type="journal article" date="2022" name="Mol. Ecol. Resour.">
        <title>The genomes of chicory, endive, great burdock and yacon provide insights into Asteraceae palaeo-polyploidization history and plant inulin production.</title>
        <authorList>
            <person name="Fan W."/>
            <person name="Wang S."/>
            <person name="Wang H."/>
            <person name="Wang A."/>
            <person name="Jiang F."/>
            <person name="Liu H."/>
            <person name="Zhao H."/>
            <person name="Xu D."/>
            <person name="Zhang Y."/>
        </authorList>
    </citation>
    <scope>NUCLEOTIDE SEQUENCE [LARGE SCALE GENOMIC DNA]</scope>
    <source>
        <strain evidence="2">cv. Punajuju</strain>
    </source>
</reference>
<name>A0ACB9HAX5_CICIN</name>
<protein>
    <submittedName>
        <fullName evidence="1">Uncharacterized protein</fullName>
    </submittedName>
</protein>
<gene>
    <name evidence="1" type="ORF">L2E82_06212</name>
</gene>
<comment type="caution">
    <text evidence="1">The sequence shown here is derived from an EMBL/GenBank/DDBJ whole genome shotgun (WGS) entry which is preliminary data.</text>
</comment>
<keyword evidence="2" id="KW-1185">Reference proteome</keyword>
<dbReference type="EMBL" id="CM042009">
    <property type="protein sequence ID" value="KAI3792335.1"/>
    <property type="molecule type" value="Genomic_DNA"/>
</dbReference>